<keyword evidence="1" id="KW-0472">Membrane</keyword>
<dbReference type="OrthoDB" id="5844763at2759"/>
<dbReference type="Proteomes" id="UP000494206">
    <property type="component" value="Unassembled WGS sequence"/>
</dbReference>
<feature type="transmembrane region" description="Helical" evidence="1">
    <location>
        <begin position="99"/>
        <end position="119"/>
    </location>
</feature>
<comment type="caution">
    <text evidence="2">The sequence shown here is derived from an EMBL/GenBank/DDBJ whole genome shotgun (WGS) entry which is preliminary data.</text>
</comment>
<proteinExistence type="predicted"/>
<name>A0A8S1F623_9PELO</name>
<dbReference type="PANTHER" id="PTHR46964">
    <property type="entry name" value="SERPENTINE RECEPTOR, CLASS I-RELATED"/>
    <property type="match status" value="1"/>
</dbReference>
<evidence type="ECO:0000313" key="3">
    <source>
        <dbReference type="Proteomes" id="UP000494206"/>
    </source>
</evidence>
<accession>A0A8S1F623</accession>
<dbReference type="EMBL" id="CADEPM010000006">
    <property type="protein sequence ID" value="CAB3407915.1"/>
    <property type="molecule type" value="Genomic_DNA"/>
</dbReference>
<feature type="transmembrane region" description="Helical" evidence="1">
    <location>
        <begin position="53"/>
        <end position="70"/>
    </location>
</feature>
<evidence type="ECO:0000256" key="1">
    <source>
        <dbReference type="SAM" id="Phobius"/>
    </source>
</evidence>
<dbReference type="Pfam" id="PF10327">
    <property type="entry name" value="7TM_GPCR_Sri"/>
    <property type="match status" value="1"/>
</dbReference>
<keyword evidence="1" id="KW-0812">Transmembrane</keyword>
<keyword evidence="1" id="KW-1133">Transmembrane helix</keyword>
<evidence type="ECO:0000313" key="2">
    <source>
        <dbReference type="EMBL" id="CAB3407915.1"/>
    </source>
</evidence>
<keyword evidence="3" id="KW-1185">Reference proteome</keyword>
<sequence>MSSKPSQLVCPTEAPAYYIMTLHTIAVVSLPFNITAFYLVWFHSPKSSKYRYCLLYVQLSTFFTEIYMSWVNPGYYFFPMIGGYNTSPLRKYISTPVSMSIYVFAFCFELPSYLICFLYRHECVLELDRIHWLSDIHHEANIAKIAKTNVGYNVFNAPIIVDRTLSTELATNSMFIIVAHSLTSSICMIVTNPRHLRILIDKLRLGRITGRFIGARKTTFAHVSSVLNTEKMAN</sequence>
<dbReference type="AlphaFoldDB" id="A0A8S1F623"/>
<feature type="transmembrane region" description="Helical" evidence="1">
    <location>
        <begin position="16"/>
        <end position="41"/>
    </location>
</feature>
<organism evidence="2 3">
    <name type="scientific">Caenorhabditis bovis</name>
    <dbReference type="NCBI Taxonomy" id="2654633"/>
    <lineage>
        <taxon>Eukaryota</taxon>
        <taxon>Metazoa</taxon>
        <taxon>Ecdysozoa</taxon>
        <taxon>Nematoda</taxon>
        <taxon>Chromadorea</taxon>
        <taxon>Rhabditida</taxon>
        <taxon>Rhabditina</taxon>
        <taxon>Rhabditomorpha</taxon>
        <taxon>Rhabditoidea</taxon>
        <taxon>Rhabditidae</taxon>
        <taxon>Peloderinae</taxon>
        <taxon>Caenorhabditis</taxon>
    </lineage>
</organism>
<gene>
    <name evidence="2" type="ORF">CBOVIS_LOCUS9765</name>
</gene>
<protein>
    <submittedName>
        <fullName evidence="2">Uncharacterized protein</fullName>
    </submittedName>
</protein>
<reference evidence="2 3" key="1">
    <citation type="submission" date="2020-04" db="EMBL/GenBank/DDBJ databases">
        <authorList>
            <person name="Laetsch R D."/>
            <person name="Stevens L."/>
            <person name="Kumar S."/>
            <person name="Blaxter L. M."/>
        </authorList>
    </citation>
    <scope>NUCLEOTIDE SEQUENCE [LARGE SCALE GENOMIC DNA]</scope>
</reference>
<dbReference type="InterPro" id="IPR019429">
    <property type="entry name" value="7TM_GPCR_serpentine_rcpt_Sri"/>
</dbReference>